<dbReference type="PANTHER" id="PTHR43673">
    <property type="entry name" value="NAD(P)H NITROREDUCTASE YDGI-RELATED"/>
    <property type="match status" value="1"/>
</dbReference>
<organism evidence="4 5">
    <name type="scientific">[Clostridium] polysaccharolyticum</name>
    <dbReference type="NCBI Taxonomy" id="29364"/>
    <lineage>
        <taxon>Bacteria</taxon>
        <taxon>Bacillati</taxon>
        <taxon>Bacillota</taxon>
        <taxon>Clostridia</taxon>
        <taxon>Lachnospirales</taxon>
        <taxon>Lachnospiraceae</taxon>
    </lineage>
</organism>
<dbReference type="Proteomes" id="UP000199800">
    <property type="component" value="Unassembled WGS sequence"/>
</dbReference>
<dbReference type="GO" id="GO:0016491">
    <property type="term" value="F:oxidoreductase activity"/>
    <property type="evidence" value="ECO:0007669"/>
    <property type="project" value="UniProtKB-KW"/>
</dbReference>
<dbReference type="InterPro" id="IPR029478">
    <property type="entry name" value="TM1586_NiRdase"/>
</dbReference>
<sequence length="274" mass="31632">MNQFDAIFARKSVKSFKSDSVSDRSISQILNFANYIKDTEGKNSVNFEVWSWNEKKGVSEHRFLVKAPYYLVISASCVQDCFMNLGFVYEQIALYLTTKNLGSCFAGLKKEKKPGSEQDKVIVFLGFGISFHGSAYLKRQRMLPLEHVCIFKDKADPNIRDMISAAVLAPSRSNSQPWRFLVVKNRIHVFCKKDRLSFKSSAVEWYHEFAIGMMLANFLIASEELWYNTEIVKSENIAEKQLKNNSYMCTIVVTEQQSDFEWKKEPSQQEETEL</sequence>
<dbReference type="InterPro" id="IPR000415">
    <property type="entry name" value="Nitroreductase-like"/>
</dbReference>
<proteinExistence type="inferred from homology"/>
<dbReference type="OrthoDB" id="9814075at2"/>
<gene>
    <name evidence="4" type="ORF">SAMN04487772_1361</name>
</gene>
<dbReference type="STRING" id="29364.SAMN04487772_1361"/>
<dbReference type="EMBL" id="FOHN01000036">
    <property type="protein sequence ID" value="SET60539.1"/>
    <property type="molecule type" value="Genomic_DNA"/>
</dbReference>
<dbReference type="PANTHER" id="PTHR43673:SF10">
    <property type="entry name" value="NADH DEHYDROGENASE_NAD(P)H NITROREDUCTASE XCC3605-RELATED"/>
    <property type="match status" value="1"/>
</dbReference>
<comment type="similarity">
    <text evidence="1">Belongs to the nitroreductase family.</text>
</comment>
<name>A0A1I0FQ15_9FIRM</name>
<dbReference type="Gene3D" id="3.40.109.10">
    <property type="entry name" value="NADH Oxidase"/>
    <property type="match status" value="2"/>
</dbReference>
<evidence type="ECO:0000256" key="1">
    <source>
        <dbReference type="ARBA" id="ARBA00007118"/>
    </source>
</evidence>
<reference evidence="4 5" key="1">
    <citation type="submission" date="2016-10" db="EMBL/GenBank/DDBJ databases">
        <authorList>
            <person name="de Groot N.N."/>
        </authorList>
    </citation>
    <scope>NUCLEOTIDE SEQUENCE [LARGE SCALE GENOMIC DNA]</scope>
    <source>
        <strain evidence="4 5">DSM 1801</strain>
    </source>
</reference>
<dbReference type="SUPFAM" id="SSF55469">
    <property type="entry name" value="FMN-dependent nitroreductase-like"/>
    <property type="match status" value="1"/>
</dbReference>
<dbReference type="Pfam" id="PF14512">
    <property type="entry name" value="TM1586_NiRdase"/>
    <property type="match status" value="1"/>
</dbReference>
<dbReference type="AlphaFoldDB" id="A0A1I0FQ15"/>
<evidence type="ECO:0000313" key="5">
    <source>
        <dbReference type="Proteomes" id="UP000199800"/>
    </source>
</evidence>
<feature type="domain" description="Putative nitroreductase TM1586" evidence="3">
    <location>
        <begin position="4"/>
        <end position="192"/>
    </location>
</feature>
<dbReference type="RefSeq" id="WP_092478941.1">
    <property type="nucleotide sequence ID" value="NZ_FOHN01000036.1"/>
</dbReference>
<evidence type="ECO:0000259" key="3">
    <source>
        <dbReference type="Pfam" id="PF14512"/>
    </source>
</evidence>
<evidence type="ECO:0000313" key="4">
    <source>
        <dbReference type="EMBL" id="SET60539.1"/>
    </source>
</evidence>
<protein>
    <submittedName>
        <fullName evidence="4">Putative TM nitroreductase</fullName>
    </submittedName>
</protein>
<evidence type="ECO:0000256" key="2">
    <source>
        <dbReference type="ARBA" id="ARBA00023002"/>
    </source>
</evidence>
<keyword evidence="2" id="KW-0560">Oxidoreductase</keyword>
<keyword evidence="5" id="KW-1185">Reference proteome</keyword>
<accession>A0A1I0FQ15</accession>